<accession>X1DCC2</accession>
<protein>
    <submittedName>
        <fullName evidence="1">Uncharacterized protein</fullName>
    </submittedName>
</protein>
<dbReference type="EMBL" id="BART01020312">
    <property type="protein sequence ID" value="GAH02709.1"/>
    <property type="molecule type" value="Genomic_DNA"/>
</dbReference>
<name>X1DCC2_9ZZZZ</name>
<sequence>GSMPTLMAESRREVDIEVQYEYMGKARGATTVFCVRESPVTFARLSRINGHYVLFAAAALINADVSFSSLSECGEP</sequence>
<gene>
    <name evidence="1" type="ORF">S01H4_37771</name>
</gene>
<proteinExistence type="predicted"/>
<organism evidence="1">
    <name type="scientific">marine sediment metagenome</name>
    <dbReference type="NCBI Taxonomy" id="412755"/>
    <lineage>
        <taxon>unclassified sequences</taxon>
        <taxon>metagenomes</taxon>
        <taxon>ecological metagenomes</taxon>
    </lineage>
</organism>
<reference evidence="1" key="1">
    <citation type="journal article" date="2014" name="Front. Microbiol.">
        <title>High frequency of phylogenetically diverse reductive dehalogenase-homologous genes in deep subseafloor sedimentary metagenomes.</title>
        <authorList>
            <person name="Kawai M."/>
            <person name="Futagami T."/>
            <person name="Toyoda A."/>
            <person name="Takaki Y."/>
            <person name="Nishi S."/>
            <person name="Hori S."/>
            <person name="Arai W."/>
            <person name="Tsubouchi T."/>
            <person name="Morono Y."/>
            <person name="Uchiyama I."/>
            <person name="Ito T."/>
            <person name="Fujiyama A."/>
            <person name="Inagaki F."/>
            <person name="Takami H."/>
        </authorList>
    </citation>
    <scope>NUCLEOTIDE SEQUENCE</scope>
    <source>
        <strain evidence="1">Expedition CK06-06</strain>
    </source>
</reference>
<evidence type="ECO:0000313" key="1">
    <source>
        <dbReference type="EMBL" id="GAH02709.1"/>
    </source>
</evidence>
<dbReference type="AlphaFoldDB" id="X1DCC2"/>
<feature type="non-terminal residue" evidence="1">
    <location>
        <position position="1"/>
    </location>
</feature>
<comment type="caution">
    <text evidence="1">The sequence shown here is derived from an EMBL/GenBank/DDBJ whole genome shotgun (WGS) entry which is preliminary data.</text>
</comment>